<organism evidence="2 3">
    <name type="scientific">Potamilus streckersoni</name>
    <dbReference type="NCBI Taxonomy" id="2493646"/>
    <lineage>
        <taxon>Eukaryota</taxon>
        <taxon>Metazoa</taxon>
        <taxon>Spiralia</taxon>
        <taxon>Lophotrochozoa</taxon>
        <taxon>Mollusca</taxon>
        <taxon>Bivalvia</taxon>
        <taxon>Autobranchia</taxon>
        <taxon>Heteroconchia</taxon>
        <taxon>Palaeoheterodonta</taxon>
        <taxon>Unionida</taxon>
        <taxon>Unionoidea</taxon>
        <taxon>Unionidae</taxon>
        <taxon>Ambleminae</taxon>
        <taxon>Lampsilini</taxon>
        <taxon>Potamilus</taxon>
    </lineage>
</organism>
<reference evidence="2" key="3">
    <citation type="submission" date="2023-05" db="EMBL/GenBank/DDBJ databases">
        <authorList>
            <person name="Smith C.H."/>
        </authorList>
    </citation>
    <scope>NUCLEOTIDE SEQUENCE</scope>
    <source>
        <strain evidence="2">CHS0354</strain>
        <tissue evidence="2">Mantle</tissue>
    </source>
</reference>
<name>A0AAE0VVA9_9BIVA</name>
<proteinExistence type="predicted"/>
<keyword evidence="3" id="KW-1185">Reference proteome</keyword>
<keyword evidence="1" id="KW-0732">Signal</keyword>
<sequence>MRTIISSILMICFHQLLTGVTDVTPQSTGNNCTQNSIAVEDEGSAYSGVKLYFGDSFCQRIIQEDVTNAVKNACSGT</sequence>
<evidence type="ECO:0008006" key="4">
    <source>
        <dbReference type="Google" id="ProtNLM"/>
    </source>
</evidence>
<evidence type="ECO:0000256" key="1">
    <source>
        <dbReference type="SAM" id="SignalP"/>
    </source>
</evidence>
<accession>A0AAE0VVA9</accession>
<dbReference type="EMBL" id="JAEAOA010001773">
    <property type="protein sequence ID" value="KAK3590355.1"/>
    <property type="molecule type" value="Genomic_DNA"/>
</dbReference>
<evidence type="ECO:0000313" key="3">
    <source>
        <dbReference type="Proteomes" id="UP001195483"/>
    </source>
</evidence>
<protein>
    <recommendedName>
        <fullName evidence="4">Secreted protein</fullName>
    </recommendedName>
</protein>
<dbReference type="AlphaFoldDB" id="A0AAE0VVA9"/>
<evidence type="ECO:0000313" key="2">
    <source>
        <dbReference type="EMBL" id="KAK3590355.1"/>
    </source>
</evidence>
<reference evidence="2" key="2">
    <citation type="journal article" date="2021" name="Genome Biol. Evol.">
        <title>Developing a high-quality reference genome for a parasitic bivalve with doubly uniparental inheritance (Bivalvia: Unionida).</title>
        <authorList>
            <person name="Smith C.H."/>
        </authorList>
    </citation>
    <scope>NUCLEOTIDE SEQUENCE</scope>
    <source>
        <strain evidence="2">CHS0354</strain>
        <tissue evidence="2">Mantle</tissue>
    </source>
</reference>
<feature type="non-terminal residue" evidence="2">
    <location>
        <position position="77"/>
    </location>
</feature>
<feature type="signal peptide" evidence="1">
    <location>
        <begin position="1"/>
        <end position="19"/>
    </location>
</feature>
<gene>
    <name evidence="2" type="ORF">CHS0354_029579</name>
</gene>
<dbReference type="Proteomes" id="UP001195483">
    <property type="component" value="Unassembled WGS sequence"/>
</dbReference>
<comment type="caution">
    <text evidence="2">The sequence shown here is derived from an EMBL/GenBank/DDBJ whole genome shotgun (WGS) entry which is preliminary data.</text>
</comment>
<reference evidence="2" key="1">
    <citation type="journal article" date="2021" name="Genome Biol. Evol.">
        <title>A High-Quality Reference Genome for a Parasitic Bivalve with Doubly Uniparental Inheritance (Bivalvia: Unionida).</title>
        <authorList>
            <person name="Smith C.H."/>
        </authorList>
    </citation>
    <scope>NUCLEOTIDE SEQUENCE</scope>
    <source>
        <strain evidence="2">CHS0354</strain>
    </source>
</reference>
<feature type="chain" id="PRO_5041903809" description="Secreted protein" evidence="1">
    <location>
        <begin position="20"/>
        <end position="77"/>
    </location>
</feature>